<sequence length="208" mass="23442">MTPQIVRRFICSWNGSSSQVPTLASTRRHQEPTGVCLLDHFSQRIPTRTFPLNFANADEEIREFETEDVKMSTGKLHNNLEEVQTSGLGQAMQTVVHALYPVHTQMCFELTSWCFDDYEKAFRNVVSNFPSYQKQSNPAEETAERIKLLQEKYFVAGGSARLMFDFTTTKAIKILDKAITEAPNIESDLQGFVGASSSGAWQPFTCTV</sequence>
<dbReference type="EMBL" id="BSXW01000894">
    <property type="protein sequence ID" value="GMF31300.1"/>
    <property type="molecule type" value="Genomic_DNA"/>
</dbReference>
<dbReference type="OrthoDB" id="129471at2759"/>
<protein>
    <submittedName>
        <fullName evidence="1">Unnamed protein product</fullName>
    </submittedName>
</protein>
<gene>
    <name evidence="1" type="ORF">Plil01_001339200</name>
</gene>
<proteinExistence type="predicted"/>
<name>A0A9W6UE03_9STRA</name>
<comment type="caution">
    <text evidence="1">The sequence shown here is derived from an EMBL/GenBank/DDBJ whole genome shotgun (WGS) entry which is preliminary data.</text>
</comment>
<accession>A0A9W6UE03</accession>
<dbReference type="Proteomes" id="UP001165083">
    <property type="component" value="Unassembled WGS sequence"/>
</dbReference>
<evidence type="ECO:0000313" key="2">
    <source>
        <dbReference type="Proteomes" id="UP001165083"/>
    </source>
</evidence>
<reference evidence="1" key="1">
    <citation type="submission" date="2023-04" db="EMBL/GenBank/DDBJ databases">
        <title>Phytophthora lilii NBRC 32176.</title>
        <authorList>
            <person name="Ichikawa N."/>
            <person name="Sato H."/>
            <person name="Tonouchi N."/>
        </authorList>
    </citation>
    <scope>NUCLEOTIDE SEQUENCE</scope>
    <source>
        <strain evidence="1">NBRC 32176</strain>
    </source>
</reference>
<organism evidence="1 2">
    <name type="scientific">Phytophthora lilii</name>
    <dbReference type="NCBI Taxonomy" id="2077276"/>
    <lineage>
        <taxon>Eukaryota</taxon>
        <taxon>Sar</taxon>
        <taxon>Stramenopiles</taxon>
        <taxon>Oomycota</taxon>
        <taxon>Peronosporomycetes</taxon>
        <taxon>Peronosporales</taxon>
        <taxon>Peronosporaceae</taxon>
        <taxon>Phytophthora</taxon>
    </lineage>
</organism>
<dbReference type="AlphaFoldDB" id="A0A9W6UE03"/>
<keyword evidence="2" id="KW-1185">Reference proteome</keyword>
<evidence type="ECO:0000313" key="1">
    <source>
        <dbReference type="EMBL" id="GMF31300.1"/>
    </source>
</evidence>